<comment type="caution">
    <text evidence="3">The sequence shown here is derived from an EMBL/GenBank/DDBJ whole genome shotgun (WGS) entry which is preliminary data.</text>
</comment>
<dbReference type="InterPro" id="IPR050287">
    <property type="entry name" value="MTA/SAH_deaminase"/>
</dbReference>
<dbReference type="InterPro" id="IPR006680">
    <property type="entry name" value="Amidohydro-rel"/>
</dbReference>
<evidence type="ECO:0000313" key="3">
    <source>
        <dbReference type="EMBL" id="KJL48078.1"/>
    </source>
</evidence>
<dbReference type="AlphaFoldDB" id="A0A0M2HUD4"/>
<dbReference type="Gene3D" id="3.20.20.140">
    <property type="entry name" value="Metal-dependent hydrolases"/>
    <property type="match status" value="1"/>
</dbReference>
<reference evidence="3 4" key="1">
    <citation type="submission" date="2015-02" db="EMBL/GenBank/DDBJ databases">
        <title>Draft genome sequences of ten Microbacterium spp. with emphasis on heavy metal contaminated environments.</title>
        <authorList>
            <person name="Corretto E."/>
        </authorList>
    </citation>
    <scope>NUCLEOTIDE SEQUENCE [LARGE SCALE GENOMIC DNA]</scope>
    <source>
        <strain evidence="3 4">SA35</strain>
    </source>
</reference>
<dbReference type="InterPro" id="IPR011059">
    <property type="entry name" value="Metal-dep_hydrolase_composite"/>
</dbReference>
<dbReference type="EC" id="3.8.1.8" evidence="3"/>
<dbReference type="SUPFAM" id="SSF51338">
    <property type="entry name" value="Composite domain of metallo-dependent hydrolases"/>
    <property type="match status" value="1"/>
</dbReference>
<accession>A0A0M2HUD4</accession>
<dbReference type="Proteomes" id="UP000033900">
    <property type="component" value="Unassembled WGS sequence"/>
</dbReference>
<dbReference type="GO" id="GO:0016810">
    <property type="term" value="F:hydrolase activity, acting on carbon-nitrogen (but not peptide) bonds"/>
    <property type="evidence" value="ECO:0007669"/>
    <property type="project" value="InterPro"/>
</dbReference>
<protein>
    <submittedName>
        <fullName evidence="3">Atrazine chlorohydrolase</fullName>
        <ecNumber evidence="3">3.8.1.8</ecNumber>
    </submittedName>
</protein>
<dbReference type="InterPro" id="IPR032466">
    <property type="entry name" value="Metal_Hydrolase"/>
</dbReference>
<evidence type="ECO:0000256" key="1">
    <source>
        <dbReference type="ARBA" id="ARBA00022801"/>
    </source>
</evidence>
<evidence type="ECO:0000259" key="2">
    <source>
        <dbReference type="Pfam" id="PF01979"/>
    </source>
</evidence>
<gene>
    <name evidence="3" type="primary">atzA</name>
    <name evidence="3" type="ORF">RS84_01707</name>
</gene>
<evidence type="ECO:0000313" key="4">
    <source>
        <dbReference type="Proteomes" id="UP000033900"/>
    </source>
</evidence>
<dbReference type="STRING" id="273678.RS84_01707"/>
<keyword evidence="4" id="KW-1185">Reference proteome</keyword>
<proteinExistence type="predicted"/>
<dbReference type="PANTHER" id="PTHR43794:SF11">
    <property type="entry name" value="AMIDOHYDROLASE-RELATED DOMAIN-CONTAINING PROTEIN"/>
    <property type="match status" value="1"/>
</dbReference>
<feature type="domain" description="Amidohydrolase-related" evidence="2">
    <location>
        <begin position="77"/>
        <end position="434"/>
    </location>
</feature>
<keyword evidence="1 3" id="KW-0378">Hydrolase</keyword>
<dbReference type="EMBL" id="JYJB01000008">
    <property type="protein sequence ID" value="KJL48078.1"/>
    <property type="molecule type" value="Genomic_DNA"/>
</dbReference>
<dbReference type="OrthoDB" id="3189065at2"/>
<dbReference type="GO" id="GO:0018788">
    <property type="term" value="F:atrazine chlorohydrolase activity"/>
    <property type="evidence" value="ECO:0007669"/>
    <property type="project" value="UniProtKB-EC"/>
</dbReference>
<dbReference type="SUPFAM" id="SSF51556">
    <property type="entry name" value="Metallo-dependent hydrolases"/>
    <property type="match status" value="1"/>
</dbReference>
<organism evidence="3 4">
    <name type="scientific">Microbacterium hydrocarbonoxydans</name>
    <dbReference type="NCBI Taxonomy" id="273678"/>
    <lineage>
        <taxon>Bacteria</taxon>
        <taxon>Bacillati</taxon>
        <taxon>Actinomycetota</taxon>
        <taxon>Actinomycetes</taxon>
        <taxon>Micrococcales</taxon>
        <taxon>Microbacteriaceae</taxon>
        <taxon>Microbacterium</taxon>
    </lineage>
</organism>
<dbReference type="Pfam" id="PF01979">
    <property type="entry name" value="Amidohydro_1"/>
    <property type="match status" value="1"/>
</dbReference>
<name>A0A0M2HUD4_9MICO</name>
<dbReference type="PATRIC" id="fig|273678.4.peg.1710"/>
<dbReference type="PANTHER" id="PTHR43794">
    <property type="entry name" value="AMINOHYDROLASE SSNA-RELATED"/>
    <property type="match status" value="1"/>
</dbReference>
<sequence>MALAALSRLVRIRGGGGFGVITVYSAGLVVPVTAPPIADGAVAVRDGRIMHVGERAWVLRSLSERGIAFDEVRWPGVLTPGLVNAHTHLQYTGMAVVGRGQYTGFDDWVQAFDPVYEAGRDWGADAAAGAEMALRSGTTAVADVVTDPSAASALHDARLHGITYWEVMSWTNTDWARTGRAQVEQALDALPTPPGTGLSPHAPYSLDIEPLLEIPDIVRERGGRIHIHLGEAAFEREIAHEHPQAWHTAGLASFQELREAGFGTSATEFVDQLGVLGPDCHIAHGVYMSARDRAILRERRTTVALCPRSNAVIGLEEPPIAAYLREGSPIAVGTDSLSSSPSLDVLADVAELARIARSQGYTDRDLHTRLLGAATLGGAHAMGIDVGPDRTGYLAVGALADLTFFDVPAGADAIPELVEAGAGRAAATIVSGEVRWARDDLEGASDDR</sequence>